<evidence type="ECO:0000313" key="3">
    <source>
        <dbReference type="EMBL" id="KNC74202.1"/>
    </source>
</evidence>
<sequence>RTATGEQESRPGFGVEEEADPYGEFYPDAMGSSALAYDSEDDEKSELAFSRMDKGTAGNKGLVSRYDFDDDEAYEKAKSEQEALPKAAFQFGRKMADGRATRRHKGSSTKISKDKKIDRDLNMINQIMKNKRKESTEEGGTHKKYKRGKNN</sequence>
<feature type="region of interest" description="Disordered" evidence="1">
    <location>
        <begin position="1"/>
        <end position="27"/>
    </location>
</feature>
<dbReference type="AlphaFoldDB" id="A0A0L0FBR5"/>
<feature type="domain" description="Protein RED C-terminal" evidence="2">
    <location>
        <begin position="22"/>
        <end position="140"/>
    </location>
</feature>
<dbReference type="InterPro" id="IPR012492">
    <property type="entry name" value="RED_C"/>
</dbReference>
<gene>
    <name evidence="3" type="ORF">SARC_13243</name>
</gene>
<organism evidence="3 4">
    <name type="scientific">Sphaeroforma arctica JP610</name>
    <dbReference type="NCBI Taxonomy" id="667725"/>
    <lineage>
        <taxon>Eukaryota</taxon>
        <taxon>Ichthyosporea</taxon>
        <taxon>Ichthyophonida</taxon>
        <taxon>Sphaeroforma</taxon>
    </lineage>
</organism>
<dbReference type="OrthoDB" id="3366823at2759"/>
<reference evidence="3 4" key="1">
    <citation type="submission" date="2011-02" db="EMBL/GenBank/DDBJ databases">
        <title>The Genome Sequence of Sphaeroforma arctica JP610.</title>
        <authorList>
            <consortium name="The Broad Institute Genome Sequencing Platform"/>
            <person name="Russ C."/>
            <person name="Cuomo C."/>
            <person name="Young S.K."/>
            <person name="Zeng Q."/>
            <person name="Gargeya S."/>
            <person name="Alvarado L."/>
            <person name="Berlin A."/>
            <person name="Chapman S.B."/>
            <person name="Chen Z."/>
            <person name="Freedman E."/>
            <person name="Gellesch M."/>
            <person name="Goldberg J."/>
            <person name="Griggs A."/>
            <person name="Gujja S."/>
            <person name="Heilman E."/>
            <person name="Heiman D."/>
            <person name="Howarth C."/>
            <person name="Mehta T."/>
            <person name="Neiman D."/>
            <person name="Pearson M."/>
            <person name="Roberts A."/>
            <person name="Saif S."/>
            <person name="Shea T."/>
            <person name="Shenoy N."/>
            <person name="Sisk P."/>
            <person name="Stolte C."/>
            <person name="Sykes S."/>
            <person name="White J."/>
            <person name="Yandava C."/>
            <person name="Burger G."/>
            <person name="Gray M.W."/>
            <person name="Holland P.W.H."/>
            <person name="King N."/>
            <person name="Lang F.B.F."/>
            <person name="Roger A.J."/>
            <person name="Ruiz-Trillo I."/>
            <person name="Haas B."/>
            <person name="Nusbaum C."/>
            <person name="Birren B."/>
        </authorList>
    </citation>
    <scope>NUCLEOTIDE SEQUENCE [LARGE SCALE GENOMIC DNA]</scope>
    <source>
        <strain evidence="3 4">JP610</strain>
    </source>
</reference>
<keyword evidence="4" id="KW-1185">Reference proteome</keyword>
<evidence type="ECO:0000256" key="1">
    <source>
        <dbReference type="SAM" id="MobiDB-lite"/>
    </source>
</evidence>
<dbReference type="Proteomes" id="UP000054560">
    <property type="component" value="Unassembled WGS sequence"/>
</dbReference>
<dbReference type="Pfam" id="PF07807">
    <property type="entry name" value="RED_C"/>
    <property type="match status" value="1"/>
</dbReference>
<feature type="compositionally biased region" description="Basic residues" evidence="1">
    <location>
        <begin position="142"/>
        <end position="151"/>
    </location>
</feature>
<feature type="compositionally biased region" description="Basic and acidic residues" evidence="1">
    <location>
        <begin position="111"/>
        <end position="121"/>
    </location>
</feature>
<proteinExistence type="predicted"/>
<dbReference type="PANTHER" id="PTHR12765">
    <property type="entry name" value="RED PROTEIN IK FACTOR CYTOKINE IK"/>
    <property type="match status" value="1"/>
</dbReference>
<name>A0A0L0FBR5_9EUKA</name>
<feature type="region of interest" description="Disordered" evidence="1">
    <location>
        <begin position="95"/>
        <end position="151"/>
    </location>
</feature>
<dbReference type="eggNOG" id="KOG2498">
    <property type="taxonomic scope" value="Eukaryota"/>
</dbReference>
<accession>A0A0L0FBR5</accession>
<evidence type="ECO:0000259" key="2">
    <source>
        <dbReference type="Pfam" id="PF07807"/>
    </source>
</evidence>
<dbReference type="STRING" id="667725.A0A0L0FBR5"/>
<evidence type="ECO:0000313" key="4">
    <source>
        <dbReference type="Proteomes" id="UP000054560"/>
    </source>
</evidence>
<dbReference type="EMBL" id="KQ244655">
    <property type="protein sequence ID" value="KNC74202.1"/>
    <property type="molecule type" value="Genomic_DNA"/>
</dbReference>
<dbReference type="GeneID" id="25913747"/>
<protein>
    <recommendedName>
        <fullName evidence="2">Protein RED C-terminal domain-containing protein</fullName>
    </recommendedName>
</protein>
<feature type="non-terminal residue" evidence="3">
    <location>
        <position position="1"/>
    </location>
</feature>
<dbReference type="InterPro" id="IPR039896">
    <property type="entry name" value="Red-like"/>
</dbReference>
<dbReference type="RefSeq" id="XP_014148104.1">
    <property type="nucleotide sequence ID" value="XM_014292629.1"/>
</dbReference>